<reference evidence="14 15" key="2">
    <citation type="submission" date="2018-11" db="EMBL/GenBank/DDBJ databases">
        <authorList>
            <consortium name="Pathogen Informatics"/>
        </authorList>
    </citation>
    <scope>NUCLEOTIDE SEQUENCE [LARGE SCALE GENOMIC DNA]</scope>
    <source>
        <strain evidence="14 15">Egypt</strain>
    </source>
</reference>
<feature type="signal peptide" evidence="13">
    <location>
        <begin position="1"/>
        <end position="18"/>
    </location>
</feature>
<sequence>MNSVFLLIQLLSGLVAYAYFAGCDPLQTGDVTATDQILPYVVMALFNGIPVIKGLFLSVIYAAALSTVSSGVNSLATVLLEDIIRPLHFAIKKNDLSKRVKTILAYVLSALVGLSTVGFAFVFTLVSSGVLQFAFSLFGAIGGPILSIFTLGMVVPCVNAIVS</sequence>
<evidence type="ECO:0000256" key="5">
    <source>
        <dbReference type="ARBA" id="ARBA00022692"/>
    </source>
</evidence>
<dbReference type="Pfam" id="PF00474">
    <property type="entry name" value="SSF"/>
    <property type="match status" value="1"/>
</dbReference>
<evidence type="ECO:0000256" key="7">
    <source>
        <dbReference type="ARBA" id="ARBA00023053"/>
    </source>
</evidence>
<organism evidence="16">
    <name type="scientific">Echinostoma caproni</name>
    <dbReference type="NCBI Taxonomy" id="27848"/>
    <lineage>
        <taxon>Eukaryota</taxon>
        <taxon>Metazoa</taxon>
        <taxon>Spiralia</taxon>
        <taxon>Lophotrochozoa</taxon>
        <taxon>Platyhelminthes</taxon>
        <taxon>Trematoda</taxon>
        <taxon>Digenea</taxon>
        <taxon>Plagiorchiida</taxon>
        <taxon>Echinostomata</taxon>
        <taxon>Echinostomatoidea</taxon>
        <taxon>Echinostomatidae</taxon>
        <taxon>Echinostoma</taxon>
    </lineage>
</organism>
<name>A0A183B7A0_9TREM</name>
<evidence type="ECO:0000256" key="6">
    <source>
        <dbReference type="ARBA" id="ARBA00022989"/>
    </source>
</evidence>
<dbReference type="OrthoDB" id="6132759at2759"/>
<evidence type="ECO:0000256" key="11">
    <source>
        <dbReference type="RuleBase" id="RU362091"/>
    </source>
</evidence>
<feature type="transmembrane region" description="Helical" evidence="12">
    <location>
        <begin position="44"/>
        <end position="64"/>
    </location>
</feature>
<evidence type="ECO:0000256" key="2">
    <source>
        <dbReference type="ARBA" id="ARBA00006434"/>
    </source>
</evidence>
<dbReference type="GO" id="GO:0006814">
    <property type="term" value="P:sodium ion transport"/>
    <property type="evidence" value="ECO:0007669"/>
    <property type="project" value="UniProtKB-KW"/>
</dbReference>
<evidence type="ECO:0000256" key="8">
    <source>
        <dbReference type="ARBA" id="ARBA00023065"/>
    </source>
</evidence>
<evidence type="ECO:0000256" key="4">
    <source>
        <dbReference type="ARBA" id="ARBA00022475"/>
    </source>
</evidence>
<evidence type="ECO:0000256" key="10">
    <source>
        <dbReference type="ARBA" id="ARBA00023201"/>
    </source>
</evidence>
<keyword evidence="7" id="KW-0915">Sodium</keyword>
<evidence type="ECO:0000256" key="9">
    <source>
        <dbReference type="ARBA" id="ARBA00023136"/>
    </source>
</evidence>
<dbReference type="EMBL" id="UZAN01059461">
    <property type="protein sequence ID" value="VDP92357.1"/>
    <property type="molecule type" value="Genomic_DNA"/>
</dbReference>
<dbReference type="GO" id="GO:0005886">
    <property type="term" value="C:plasma membrane"/>
    <property type="evidence" value="ECO:0007669"/>
    <property type="project" value="UniProtKB-SubCell"/>
</dbReference>
<comment type="subcellular location">
    <subcellularLocation>
        <location evidence="1">Cell membrane</location>
        <topology evidence="1">Multi-pass membrane protein</topology>
    </subcellularLocation>
</comment>
<keyword evidence="9 12" id="KW-0472">Membrane</keyword>
<keyword evidence="8" id="KW-0406">Ion transport</keyword>
<dbReference type="AlphaFoldDB" id="A0A183B7A0"/>
<dbReference type="Proteomes" id="UP000272942">
    <property type="component" value="Unassembled WGS sequence"/>
</dbReference>
<dbReference type="WBParaSite" id="ECPE_0001512501-mRNA-1">
    <property type="protein sequence ID" value="ECPE_0001512501-mRNA-1"/>
    <property type="gene ID" value="ECPE_0001512501"/>
</dbReference>
<comment type="similarity">
    <text evidence="2 11">Belongs to the sodium:solute symporter (SSF) (TC 2.A.21) family.</text>
</comment>
<evidence type="ECO:0000256" key="12">
    <source>
        <dbReference type="SAM" id="Phobius"/>
    </source>
</evidence>
<keyword evidence="13" id="KW-0732">Signal</keyword>
<proteinExistence type="inferred from homology"/>
<dbReference type="GO" id="GO:0015293">
    <property type="term" value="F:symporter activity"/>
    <property type="evidence" value="ECO:0007669"/>
    <property type="project" value="TreeGrafter"/>
</dbReference>
<dbReference type="Gene3D" id="1.20.1730.10">
    <property type="entry name" value="Sodium/glucose cotransporter"/>
    <property type="match status" value="1"/>
</dbReference>
<evidence type="ECO:0000313" key="15">
    <source>
        <dbReference type="Proteomes" id="UP000272942"/>
    </source>
</evidence>
<keyword evidence="10" id="KW-0739">Sodium transport</keyword>
<reference evidence="16" key="1">
    <citation type="submission" date="2016-06" db="UniProtKB">
        <authorList>
            <consortium name="WormBaseParasite"/>
        </authorList>
    </citation>
    <scope>IDENTIFICATION</scope>
</reference>
<keyword evidence="5 12" id="KW-0812">Transmembrane</keyword>
<dbReference type="InterPro" id="IPR051163">
    <property type="entry name" value="Sodium:Solute_Symporter_SSF"/>
</dbReference>
<feature type="transmembrane region" description="Helical" evidence="12">
    <location>
        <begin position="103"/>
        <end position="127"/>
    </location>
</feature>
<dbReference type="InterPro" id="IPR001734">
    <property type="entry name" value="Na/solute_symporter"/>
</dbReference>
<dbReference type="PANTHER" id="PTHR42985:SF2">
    <property type="entry name" value="SODIUM-DEPENDENT MULTIVITAMIN TRANSPORTER"/>
    <property type="match status" value="1"/>
</dbReference>
<accession>A0A183B7A0</accession>
<evidence type="ECO:0000313" key="16">
    <source>
        <dbReference type="WBParaSite" id="ECPE_0001512501-mRNA-1"/>
    </source>
</evidence>
<keyword evidence="15" id="KW-1185">Reference proteome</keyword>
<keyword evidence="3" id="KW-0813">Transport</keyword>
<evidence type="ECO:0000256" key="1">
    <source>
        <dbReference type="ARBA" id="ARBA00004651"/>
    </source>
</evidence>
<evidence type="ECO:0000256" key="3">
    <source>
        <dbReference type="ARBA" id="ARBA00022448"/>
    </source>
</evidence>
<protein>
    <submittedName>
        <fullName evidence="16">Sodium-coupled monocarboxylate transporter 2</fullName>
    </submittedName>
</protein>
<gene>
    <name evidence="14" type="ORF">ECPE_LOCUS15085</name>
</gene>
<feature type="transmembrane region" description="Helical" evidence="12">
    <location>
        <begin position="133"/>
        <end position="162"/>
    </location>
</feature>
<keyword evidence="4" id="KW-1003">Cell membrane</keyword>
<evidence type="ECO:0000313" key="14">
    <source>
        <dbReference type="EMBL" id="VDP92357.1"/>
    </source>
</evidence>
<feature type="chain" id="PRO_5043138344" evidence="13">
    <location>
        <begin position="19"/>
        <end position="163"/>
    </location>
</feature>
<evidence type="ECO:0000256" key="13">
    <source>
        <dbReference type="SAM" id="SignalP"/>
    </source>
</evidence>
<dbReference type="InterPro" id="IPR038377">
    <property type="entry name" value="Na/Glc_symporter_sf"/>
</dbReference>
<keyword evidence="6 12" id="KW-1133">Transmembrane helix</keyword>
<dbReference type="PROSITE" id="PS50283">
    <property type="entry name" value="NA_SOLUT_SYMP_3"/>
    <property type="match status" value="1"/>
</dbReference>
<dbReference type="PANTHER" id="PTHR42985">
    <property type="entry name" value="SODIUM-COUPLED MONOCARBOXYLATE TRANSPORTER"/>
    <property type="match status" value="1"/>
</dbReference>